<protein>
    <recommendedName>
        <fullName evidence="2">Cell wall elongation regulator TseB-like domain-containing protein</fullName>
    </recommendedName>
</protein>
<evidence type="ECO:0000259" key="2">
    <source>
        <dbReference type="Pfam" id="PF17881"/>
    </source>
</evidence>
<sequence length="174" mass="20365">MNLSRSQSLRRIPSISRTRWLVLLCGFALFLIVSFVLYIRSADSNHRDAEFKAMDIAEQYVDFKHIDYAVSHTWDETVWVVKGKDSADEQWMVIERKEGVVKLKLSENTTEKQIRQKFSDEHSGLKPIRALPGWFQGQPVWEIRYWSQIGGKHQAIDFYALKDGSRIRTYELPS</sequence>
<accession>A0ABR5A174</accession>
<keyword evidence="1" id="KW-0472">Membrane</keyword>
<dbReference type="Gene3D" id="3.10.450.40">
    <property type="match status" value="2"/>
</dbReference>
<feature type="domain" description="Cell wall elongation regulator TseB-like" evidence="2">
    <location>
        <begin position="52"/>
        <end position="94"/>
    </location>
</feature>
<proteinExistence type="predicted"/>
<evidence type="ECO:0000256" key="1">
    <source>
        <dbReference type="SAM" id="Phobius"/>
    </source>
</evidence>
<gene>
    <name evidence="3" type="ORF">SD71_17430</name>
</gene>
<dbReference type="InterPro" id="IPR041401">
    <property type="entry name" value="TseB-like_dom"/>
</dbReference>
<comment type="caution">
    <text evidence="3">The sequence shown here is derived from an EMBL/GenBank/DDBJ whole genome shotgun (WGS) entry which is preliminary data.</text>
</comment>
<dbReference type="InterPro" id="IPR046350">
    <property type="entry name" value="Cystatin_sf"/>
</dbReference>
<reference evidence="3 4" key="1">
    <citation type="submission" date="2014-12" db="EMBL/GenBank/DDBJ databases">
        <title>Draft genome sequence of Cohnella kolymensis strain B-2846.</title>
        <authorList>
            <person name="Karlyshev A.V."/>
            <person name="Kudryashova E.B."/>
        </authorList>
    </citation>
    <scope>NUCLEOTIDE SEQUENCE [LARGE SCALE GENOMIC DNA]</scope>
    <source>
        <strain evidence="3 4">VKM B-2846</strain>
    </source>
</reference>
<keyword evidence="1" id="KW-1133">Transmembrane helix</keyword>
<dbReference type="Pfam" id="PF17881">
    <property type="entry name" value="TseB"/>
    <property type="match status" value="1"/>
</dbReference>
<dbReference type="EMBL" id="JXAL01000026">
    <property type="protein sequence ID" value="KIL34804.1"/>
    <property type="molecule type" value="Genomic_DNA"/>
</dbReference>
<feature type="transmembrane region" description="Helical" evidence="1">
    <location>
        <begin position="20"/>
        <end position="39"/>
    </location>
</feature>
<evidence type="ECO:0000313" key="3">
    <source>
        <dbReference type="EMBL" id="KIL34804.1"/>
    </source>
</evidence>
<keyword evidence="4" id="KW-1185">Reference proteome</keyword>
<name>A0ABR5A174_9BACL</name>
<dbReference type="Proteomes" id="UP000054526">
    <property type="component" value="Unassembled WGS sequence"/>
</dbReference>
<organism evidence="3 4">
    <name type="scientific">Cohnella kolymensis</name>
    <dbReference type="NCBI Taxonomy" id="1590652"/>
    <lineage>
        <taxon>Bacteria</taxon>
        <taxon>Bacillati</taxon>
        <taxon>Bacillota</taxon>
        <taxon>Bacilli</taxon>
        <taxon>Bacillales</taxon>
        <taxon>Paenibacillaceae</taxon>
        <taxon>Cohnella</taxon>
    </lineage>
</organism>
<dbReference type="RefSeq" id="WP_041065931.1">
    <property type="nucleotide sequence ID" value="NZ_JXAL01000026.1"/>
</dbReference>
<evidence type="ECO:0000313" key="4">
    <source>
        <dbReference type="Proteomes" id="UP000054526"/>
    </source>
</evidence>
<dbReference type="SUPFAM" id="SSF54403">
    <property type="entry name" value="Cystatin/monellin"/>
    <property type="match status" value="2"/>
</dbReference>
<keyword evidence="1" id="KW-0812">Transmembrane</keyword>